<evidence type="ECO:0008006" key="4">
    <source>
        <dbReference type="Google" id="ProtNLM"/>
    </source>
</evidence>
<sequence length="232" mass="26137">MKEVPMLKVQPHPDYPPEEGRYLRGNDFSPAAVAVILNTDADKVPQELERLVRAGIESGAALSGTVQTENIGFEKIVCNVVANPNIRYLILAGPESEGHLTGAAMRCLVSQGVDEKHRIIGSESPHPFLYNLHMESIERFRKQVSLVDLQFEGDPDLVRRAVWSCYQETPVEFRGQQLYDPGAWPEPPLSGRITWRVTQPWIGPLDDREQEAVSKAKAMIERLRARGRKKEE</sequence>
<dbReference type="Pfam" id="PF04208">
    <property type="entry name" value="MtrA"/>
    <property type="match status" value="1"/>
</dbReference>
<reference evidence="2 3" key="1">
    <citation type="journal article" date="2016" name="Nat. Commun.">
        <title>Thousands of microbial genomes shed light on interconnected biogeochemical processes in an aquifer system.</title>
        <authorList>
            <person name="Anantharaman K."/>
            <person name="Brown C.T."/>
            <person name="Hug L.A."/>
            <person name="Sharon I."/>
            <person name="Castelle C.J."/>
            <person name="Probst A.J."/>
            <person name="Thomas B.C."/>
            <person name="Singh A."/>
            <person name="Wilkins M.J."/>
            <person name="Karaoz U."/>
            <person name="Brodie E.L."/>
            <person name="Williams K.H."/>
            <person name="Hubbard S.S."/>
            <person name="Banfield J.F."/>
        </authorList>
    </citation>
    <scope>NUCLEOTIDE SEQUENCE [LARGE SCALE GENOMIC DNA]</scope>
    <source>
        <strain evidence="3">RIFCSPLOWO2_12_FULL_64_10</strain>
    </source>
</reference>
<dbReference type="Proteomes" id="UP000178606">
    <property type="component" value="Unassembled WGS sequence"/>
</dbReference>
<evidence type="ECO:0000256" key="1">
    <source>
        <dbReference type="ARBA" id="ARBA00022679"/>
    </source>
</evidence>
<dbReference type="NCBIfam" id="NF002126">
    <property type="entry name" value="PRK00964.1-4"/>
    <property type="match status" value="1"/>
</dbReference>
<name>A0A1F6CYN3_HANXR</name>
<evidence type="ECO:0000313" key="3">
    <source>
        <dbReference type="Proteomes" id="UP000178606"/>
    </source>
</evidence>
<gene>
    <name evidence="2" type="ORF">A3F84_06105</name>
</gene>
<proteinExistence type="predicted"/>
<dbReference type="InterPro" id="IPR030688">
    <property type="entry name" value="MeTrfase_MtrA/MtxA"/>
</dbReference>
<dbReference type="AlphaFoldDB" id="A0A1F6CYN3"/>
<accession>A0A1F6CYN3</accession>
<organism evidence="2 3">
    <name type="scientific">Handelsmanbacteria sp. (strain RIFCSPLOWO2_12_FULL_64_10)</name>
    <dbReference type="NCBI Taxonomy" id="1817868"/>
    <lineage>
        <taxon>Bacteria</taxon>
        <taxon>Candidatus Handelsmaniibacteriota</taxon>
    </lineage>
</organism>
<comment type="caution">
    <text evidence="2">The sequence shown here is derived from an EMBL/GenBank/DDBJ whole genome shotgun (WGS) entry which is preliminary data.</text>
</comment>
<evidence type="ECO:0000313" key="2">
    <source>
        <dbReference type="EMBL" id="OGG54286.1"/>
    </source>
</evidence>
<dbReference type="GO" id="GO:0016740">
    <property type="term" value="F:transferase activity"/>
    <property type="evidence" value="ECO:0007669"/>
    <property type="project" value="UniProtKB-KW"/>
</dbReference>
<keyword evidence="1" id="KW-0808">Transferase</keyword>
<dbReference type="EMBL" id="MFKF01000109">
    <property type="protein sequence ID" value="OGG54286.1"/>
    <property type="molecule type" value="Genomic_DNA"/>
</dbReference>
<protein>
    <recommendedName>
        <fullName evidence="4">Tetrahydromethanopterin S-methyltransferase subunit A</fullName>
    </recommendedName>
</protein>